<dbReference type="PANTHER" id="PTHR31374:SF198">
    <property type="entry name" value="AUXIN-RESPONSIVE PROTEIN SAUR72"/>
    <property type="match status" value="1"/>
</dbReference>
<dbReference type="Pfam" id="PF02519">
    <property type="entry name" value="Auxin_inducible"/>
    <property type="match status" value="1"/>
</dbReference>
<evidence type="ECO:0000313" key="2">
    <source>
        <dbReference type="EMBL" id="RRT62176.1"/>
    </source>
</evidence>
<comment type="similarity">
    <text evidence="1">Belongs to the ARG7 family.</text>
</comment>
<protein>
    <recommendedName>
        <fullName evidence="4">Auxin-responsive protein</fullName>
    </recommendedName>
</protein>
<dbReference type="EMBL" id="AMZH03007091">
    <property type="protein sequence ID" value="RRT62176.1"/>
    <property type="molecule type" value="Genomic_DNA"/>
</dbReference>
<accession>A0A426ZE33</accession>
<dbReference type="InterPro" id="IPR003676">
    <property type="entry name" value="SAUR_fam"/>
</dbReference>
<comment type="caution">
    <text evidence="2">The sequence shown here is derived from an EMBL/GenBank/DDBJ whole genome shotgun (WGS) entry which is preliminary data.</text>
</comment>
<evidence type="ECO:0000256" key="1">
    <source>
        <dbReference type="ARBA" id="ARBA00006974"/>
    </source>
</evidence>
<proteinExistence type="inferred from homology"/>
<dbReference type="Proteomes" id="UP000287651">
    <property type="component" value="Unassembled WGS sequence"/>
</dbReference>
<organism evidence="2 3">
    <name type="scientific">Ensete ventricosum</name>
    <name type="common">Abyssinian banana</name>
    <name type="synonym">Musa ensete</name>
    <dbReference type="NCBI Taxonomy" id="4639"/>
    <lineage>
        <taxon>Eukaryota</taxon>
        <taxon>Viridiplantae</taxon>
        <taxon>Streptophyta</taxon>
        <taxon>Embryophyta</taxon>
        <taxon>Tracheophyta</taxon>
        <taxon>Spermatophyta</taxon>
        <taxon>Magnoliopsida</taxon>
        <taxon>Liliopsida</taxon>
        <taxon>Zingiberales</taxon>
        <taxon>Musaceae</taxon>
        <taxon>Ensete</taxon>
    </lineage>
</organism>
<gene>
    <name evidence="2" type="ORF">B296_00036389</name>
</gene>
<reference evidence="2 3" key="1">
    <citation type="journal article" date="2014" name="Agronomy (Basel)">
        <title>A Draft Genome Sequence for Ensete ventricosum, the Drought-Tolerant Tree Against Hunger.</title>
        <authorList>
            <person name="Harrison J."/>
            <person name="Moore K.A."/>
            <person name="Paszkiewicz K."/>
            <person name="Jones T."/>
            <person name="Grant M."/>
            <person name="Ambacheew D."/>
            <person name="Muzemil S."/>
            <person name="Studholme D.J."/>
        </authorList>
    </citation>
    <scope>NUCLEOTIDE SEQUENCE [LARGE SCALE GENOMIC DNA]</scope>
</reference>
<dbReference type="AlphaFoldDB" id="A0A426ZE33"/>
<dbReference type="GO" id="GO:0009733">
    <property type="term" value="P:response to auxin"/>
    <property type="evidence" value="ECO:0007669"/>
    <property type="project" value="InterPro"/>
</dbReference>
<dbReference type="PANTHER" id="PTHR31374">
    <property type="entry name" value="AUXIN-INDUCED PROTEIN-LIKE-RELATED"/>
    <property type="match status" value="1"/>
</dbReference>
<evidence type="ECO:0000313" key="3">
    <source>
        <dbReference type="Proteomes" id="UP000287651"/>
    </source>
</evidence>
<sequence>MGFPFFRRGAGDFIVGVVDRSYLITLLHLRLTMSSYPPTMLVVLAMRRAFAGGGADLTCVRLAVRPLAPPVYPADYLRQVGHVGGPTVRRCDDLATRMRKKVIPVRCSPATELECGEDRVVAKGYVPVVVGVGKELRRYVVSVGAFKHPCFVGLLDMAAQEFGYQQKGVLRIPCDAQHFDQVFRLISISV</sequence>
<evidence type="ECO:0008006" key="4">
    <source>
        <dbReference type="Google" id="ProtNLM"/>
    </source>
</evidence>
<name>A0A426ZE33_ENSVE</name>